<dbReference type="EMBL" id="HG994362">
    <property type="protein sequence ID" value="CAF2254869.1"/>
    <property type="molecule type" value="Genomic_DNA"/>
</dbReference>
<name>A0A817AD24_BRANA</name>
<gene>
    <name evidence="2" type="ORF">DARMORV10_A08P27690.1</name>
</gene>
<dbReference type="AlphaFoldDB" id="A0A817AD24"/>
<dbReference type="Proteomes" id="UP001295469">
    <property type="component" value="Chromosome A08"/>
</dbReference>
<accession>A0A817AD24</accession>
<protein>
    <submittedName>
        <fullName evidence="2">(rape) hypothetical protein</fullName>
    </submittedName>
</protein>
<evidence type="ECO:0000313" key="2">
    <source>
        <dbReference type="EMBL" id="CAF2254869.1"/>
    </source>
</evidence>
<proteinExistence type="predicted"/>
<feature type="region of interest" description="Disordered" evidence="1">
    <location>
        <begin position="1"/>
        <end position="27"/>
    </location>
</feature>
<sequence>MTFRSPSPSSPSSPPMGSSATVPFGSPPCRLNHQIRILSWCFR</sequence>
<reference evidence="2" key="1">
    <citation type="submission" date="2021-01" db="EMBL/GenBank/DDBJ databases">
        <authorList>
            <consortium name="Genoscope - CEA"/>
            <person name="William W."/>
        </authorList>
    </citation>
    <scope>NUCLEOTIDE SEQUENCE</scope>
</reference>
<evidence type="ECO:0000256" key="1">
    <source>
        <dbReference type="SAM" id="MobiDB-lite"/>
    </source>
</evidence>
<organism evidence="2">
    <name type="scientific">Brassica napus</name>
    <name type="common">Rape</name>
    <dbReference type="NCBI Taxonomy" id="3708"/>
    <lineage>
        <taxon>Eukaryota</taxon>
        <taxon>Viridiplantae</taxon>
        <taxon>Streptophyta</taxon>
        <taxon>Embryophyta</taxon>
        <taxon>Tracheophyta</taxon>
        <taxon>Spermatophyta</taxon>
        <taxon>Magnoliopsida</taxon>
        <taxon>eudicotyledons</taxon>
        <taxon>Gunneridae</taxon>
        <taxon>Pentapetalae</taxon>
        <taxon>rosids</taxon>
        <taxon>malvids</taxon>
        <taxon>Brassicales</taxon>
        <taxon>Brassicaceae</taxon>
        <taxon>Brassiceae</taxon>
        <taxon>Brassica</taxon>
    </lineage>
</organism>